<sequence>MPDQSEHQGDGAAEPPVRRPRRRPRRATRAATGGVDQVGGRPEQTRDDLDEPSGATPADRWWQEQRPPHWE</sequence>
<organism evidence="2 3">
    <name type="scientific">Luteipulveratus halotolerans</name>
    <dbReference type="NCBI Taxonomy" id="1631356"/>
    <lineage>
        <taxon>Bacteria</taxon>
        <taxon>Bacillati</taxon>
        <taxon>Actinomycetota</taxon>
        <taxon>Actinomycetes</taxon>
        <taxon>Micrococcales</taxon>
        <taxon>Dermacoccaceae</taxon>
        <taxon>Luteipulveratus</taxon>
    </lineage>
</organism>
<feature type="region of interest" description="Disordered" evidence="1">
    <location>
        <begin position="1"/>
        <end position="71"/>
    </location>
</feature>
<comment type="caution">
    <text evidence="2">The sequence shown here is derived from an EMBL/GenBank/DDBJ whole genome shotgun (WGS) entry which is preliminary data.</text>
</comment>
<feature type="compositionally biased region" description="Basic residues" evidence="1">
    <location>
        <begin position="18"/>
        <end position="28"/>
    </location>
</feature>
<evidence type="ECO:0000313" key="3">
    <source>
        <dbReference type="Proteomes" id="UP000037397"/>
    </source>
</evidence>
<dbReference type="EMBL" id="LAIR01000002">
    <property type="protein sequence ID" value="KNX38052.1"/>
    <property type="molecule type" value="Genomic_DNA"/>
</dbReference>
<reference evidence="3" key="1">
    <citation type="submission" date="2015-03" db="EMBL/GenBank/DDBJ databases">
        <title>Luteipulveratus halotolerans sp. nov., a novel actinobacterium (Dermacoccaceae) from Sarawak, Malaysia.</title>
        <authorList>
            <person name="Juboi H."/>
            <person name="Basik A."/>
            <person name="Shamsul S.S."/>
            <person name="Arnold P."/>
            <person name="Schmitt E.K."/>
            <person name="Sanglier J.-J."/>
            <person name="Yeo T."/>
        </authorList>
    </citation>
    <scope>NUCLEOTIDE SEQUENCE [LARGE SCALE GENOMIC DNA]</scope>
    <source>
        <strain evidence="3">C296001</strain>
    </source>
</reference>
<feature type="compositionally biased region" description="Basic and acidic residues" evidence="1">
    <location>
        <begin position="61"/>
        <end position="71"/>
    </location>
</feature>
<evidence type="ECO:0000256" key="1">
    <source>
        <dbReference type="SAM" id="MobiDB-lite"/>
    </source>
</evidence>
<gene>
    <name evidence="2" type="ORF">VV01_14315</name>
</gene>
<keyword evidence="3" id="KW-1185">Reference proteome</keyword>
<dbReference type="Proteomes" id="UP000037397">
    <property type="component" value="Unassembled WGS sequence"/>
</dbReference>
<evidence type="ECO:0000313" key="2">
    <source>
        <dbReference type="EMBL" id="KNX38052.1"/>
    </source>
</evidence>
<dbReference type="RefSeq" id="WP_050670464.1">
    <property type="nucleotide sequence ID" value="NZ_LAIR01000002.1"/>
</dbReference>
<dbReference type="AlphaFoldDB" id="A0A0L6CJU1"/>
<proteinExistence type="predicted"/>
<dbReference type="PATRIC" id="fig|1631356.3.peg.2817"/>
<name>A0A0L6CJU1_9MICO</name>
<accession>A0A0L6CJU1</accession>
<dbReference type="OrthoDB" id="4843807at2"/>
<protein>
    <submittedName>
        <fullName evidence="2">Uncharacterized protein</fullName>
    </submittedName>
</protein>